<gene>
    <name evidence="3" type="ORF">F945_03061</name>
</gene>
<dbReference type="PANTHER" id="PTHR21180:SF32">
    <property type="entry name" value="ENDONUCLEASE_EXONUCLEASE_PHOSPHATASE FAMILY DOMAIN-CONTAINING PROTEIN 1"/>
    <property type="match status" value="1"/>
</dbReference>
<dbReference type="PATRIC" id="fig|421052.3.peg.2990"/>
<dbReference type="EMBL" id="ATGI01000038">
    <property type="protein sequence ID" value="EPF70044.1"/>
    <property type="molecule type" value="Genomic_DNA"/>
</dbReference>
<keyword evidence="1" id="KW-0472">Membrane</keyword>
<dbReference type="GO" id="GO:0003677">
    <property type="term" value="F:DNA binding"/>
    <property type="evidence" value="ECO:0007669"/>
    <property type="project" value="InterPro"/>
</dbReference>
<dbReference type="InterPro" id="IPR010994">
    <property type="entry name" value="RuvA_2-like"/>
</dbReference>
<dbReference type="SUPFAM" id="SSF47781">
    <property type="entry name" value="RuvA domain 2-like"/>
    <property type="match status" value="1"/>
</dbReference>
<keyword evidence="1" id="KW-0812">Transmembrane</keyword>
<dbReference type="AlphaFoldDB" id="S3N6Y3"/>
<dbReference type="Pfam" id="PF12836">
    <property type="entry name" value="HHH_3"/>
    <property type="match status" value="1"/>
</dbReference>
<dbReference type="NCBIfam" id="TIGR00426">
    <property type="entry name" value="competence protein ComEA helix-hairpin-helix repeat region"/>
    <property type="match status" value="1"/>
</dbReference>
<dbReference type="GO" id="GO:0006281">
    <property type="term" value="P:DNA repair"/>
    <property type="evidence" value="ECO:0007669"/>
    <property type="project" value="InterPro"/>
</dbReference>
<evidence type="ECO:0000313" key="4">
    <source>
        <dbReference type="Proteomes" id="UP000014568"/>
    </source>
</evidence>
<reference evidence="3 4" key="1">
    <citation type="submission" date="2013-06" db="EMBL/GenBank/DDBJ databases">
        <title>The Genome Sequence of Acinetobacter rudis CIP 110305.</title>
        <authorList>
            <consortium name="The Broad Institute Genome Sequencing Platform"/>
            <consortium name="The Broad Institute Genome Sequencing Center for Infectious Disease"/>
            <person name="Cerqueira G."/>
            <person name="Feldgarden M."/>
            <person name="Courvalin P."/>
            <person name="Perichon B."/>
            <person name="Grillot-Courvalin C."/>
            <person name="Clermont D."/>
            <person name="Rocha E."/>
            <person name="Yoon E.-J."/>
            <person name="Nemec A."/>
            <person name="Young S.K."/>
            <person name="Zeng Q."/>
            <person name="Gargeya S."/>
            <person name="Fitzgerald M."/>
            <person name="Abouelleil A."/>
            <person name="Alvarado L."/>
            <person name="Berlin A.M."/>
            <person name="Chapman S.B."/>
            <person name="Dewar J."/>
            <person name="Goldberg J."/>
            <person name="Griggs A."/>
            <person name="Gujja S."/>
            <person name="Hansen M."/>
            <person name="Howarth C."/>
            <person name="Imamovic A."/>
            <person name="Larimer J."/>
            <person name="McCowan C."/>
            <person name="Murphy C."/>
            <person name="Pearson M."/>
            <person name="Priest M."/>
            <person name="Roberts A."/>
            <person name="Saif S."/>
            <person name="Shea T."/>
            <person name="Sykes S."/>
            <person name="Wortman J."/>
            <person name="Nusbaum C."/>
            <person name="Birren B."/>
        </authorList>
    </citation>
    <scope>NUCLEOTIDE SEQUENCE [LARGE SCALE GENOMIC DNA]</scope>
    <source>
        <strain evidence="3 4">CIP 110305</strain>
    </source>
</reference>
<evidence type="ECO:0000259" key="2">
    <source>
        <dbReference type="SMART" id="SM00278"/>
    </source>
</evidence>
<evidence type="ECO:0000313" key="3">
    <source>
        <dbReference type="EMBL" id="EPF70044.1"/>
    </source>
</evidence>
<dbReference type="HOGENOM" id="CLU_052011_3_1_6"/>
<dbReference type="STRING" id="632955.GCA_000829675_02412"/>
<dbReference type="InterPro" id="IPR004509">
    <property type="entry name" value="Competence_ComEA_HhH"/>
</dbReference>
<dbReference type="Gene3D" id="1.10.150.280">
    <property type="entry name" value="AF1531-like domain"/>
    <property type="match status" value="1"/>
</dbReference>
<keyword evidence="4" id="KW-1185">Reference proteome</keyword>
<dbReference type="InterPro" id="IPR003583">
    <property type="entry name" value="Hlx-hairpin-Hlx_DNA-bd_motif"/>
</dbReference>
<protein>
    <submittedName>
        <fullName evidence="3">Competence protein ComEA</fullName>
    </submittedName>
</protein>
<dbReference type="Proteomes" id="UP000014568">
    <property type="component" value="Unassembled WGS sequence"/>
</dbReference>
<accession>S3N6Y3</accession>
<sequence length="147" mass="16826">MTTDHLLYLCFWCFRSIFSVITFSFTSSVFAQQFDQQYLIWKQQQNAHDLRLESTLTHQSAEAVISKKLEPKQALATTGLSTASERVNINQANVQQLQKLKGVGEKKALAIIEYRQQYGSFKHIEQLKQVKGIGESIFLKNQTQLAL</sequence>
<organism evidence="3 4">
    <name type="scientific">Acinetobacter rudis CIP 110305</name>
    <dbReference type="NCBI Taxonomy" id="421052"/>
    <lineage>
        <taxon>Bacteria</taxon>
        <taxon>Pseudomonadati</taxon>
        <taxon>Pseudomonadota</taxon>
        <taxon>Gammaproteobacteria</taxon>
        <taxon>Moraxellales</taxon>
        <taxon>Moraxellaceae</taxon>
        <taxon>Acinetobacter</taxon>
    </lineage>
</organism>
<dbReference type="eggNOG" id="COG1555">
    <property type="taxonomic scope" value="Bacteria"/>
</dbReference>
<dbReference type="GO" id="GO:0015627">
    <property type="term" value="C:type II protein secretion system complex"/>
    <property type="evidence" value="ECO:0007669"/>
    <property type="project" value="TreeGrafter"/>
</dbReference>
<proteinExistence type="predicted"/>
<dbReference type="PANTHER" id="PTHR21180">
    <property type="entry name" value="ENDONUCLEASE/EXONUCLEASE/PHOSPHATASE FAMILY DOMAIN-CONTAINING PROTEIN 1"/>
    <property type="match status" value="1"/>
</dbReference>
<feature type="domain" description="Helix-hairpin-helix DNA-binding motif class 1" evidence="2">
    <location>
        <begin position="95"/>
        <end position="114"/>
    </location>
</feature>
<feature type="transmembrane region" description="Helical" evidence="1">
    <location>
        <begin position="6"/>
        <end position="31"/>
    </location>
</feature>
<comment type="caution">
    <text evidence="3">The sequence shown here is derived from an EMBL/GenBank/DDBJ whole genome shotgun (WGS) entry which is preliminary data.</text>
</comment>
<evidence type="ECO:0000256" key="1">
    <source>
        <dbReference type="SAM" id="Phobius"/>
    </source>
</evidence>
<dbReference type="InterPro" id="IPR051675">
    <property type="entry name" value="Endo/Exo/Phosphatase_dom_1"/>
</dbReference>
<dbReference type="GO" id="GO:0015628">
    <property type="term" value="P:protein secretion by the type II secretion system"/>
    <property type="evidence" value="ECO:0007669"/>
    <property type="project" value="TreeGrafter"/>
</dbReference>
<keyword evidence="1" id="KW-1133">Transmembrane helix</keyword>
<dbReference type="OrthoDB" id="7510573at2"/>
<name>S3N6Y3_9GAMM</name>
<dbReference type="SMART" id="SM00278">
    <property type="entry name" value="HhH1"/>
    <property type="match status" value="1"/>
</dbReference>